<dbReference type="CDD" id="cd09604">
    <property type="entry name" value="M1_APN_like"/>
    <property type="match status" value="1"/>
</dbReference>
<evidence type="ECO:0000313" key="6">
    <source>
        <dbReference type="Proteomes" id="UP000323632"/>
    </source>
</evidence>
<feature type="active site" description="Proton donor" evidence="1">
    <location>
        <position position="458"/>
    </location>
</feature>
<comment type="cofactor">
    <cofactor evidence="2">
        <name>Zn(2+)</name>
        <dbReference type="ChEBI" id="CHEBI:29105"/>
    </cofactor>
    <text evidence="2">Binds 1 zinc ion per subunit.</text>
</comment>
<dbReference type="PANTHER" id="PTHR45726:SF3">
    <property type="entry name" value="LEUKOTRIENE A-4 HYDROLASE"/>
    <property type="match status" value="1"/>
</dbReference>
<proteinExistence type="predicted"/>
<dbReference type="Pfam" id="PF01433">
    <property type="entry name" value="Peptidase_M1"/>
    <property type="match status" value="1"/>
</dbReference>
<dbReference type="Proteomes" id="UP000323632">
    <property type="component" value="Unassembled WGS sequence"/>
</dbReference>
<keyword evidence="6" id="KW-1185">Reference proteome</keyword>
<dbReference type="PANTHER" id="PTHR45726">
    <property type="entry name" value="LEUKOTRIENE A-4 HYDROLASE"/>
    <property type="match status" value="1"/>
</dbReference>
<feature type="domain" description="Peptidase M1 membrane alanine aminopeptidase" evidence="4">
    <location>
        <begin position="363"/>
        <end position="515"/>
    </location>
</feature>
<dbReference type="AlphaFoldDB" id="A0A5M6CNA0"/>
<evidence type="ECO:0000313" key="5">
    <source>
        <dbReference type="EMBL" id="KAA5536486.1"/>
    </source>
</evidence>
<gene>
    <name evidence="5" type="ORF">F0919_02120</name>
</gene>
<feature type="signal peptide" evidence="3">
    <location>
        <begin position="1"/>
        <end position="18"/>
    </location>
</feature>
<dbReference type="InterPro" id="IPR034015">
    <property type="entry name" value="M1_LTA4H"/>
</dbReference>
<feature type="chain" id="PRO_5024407461" evidence="3">
    <location>
        <begin position="19"/>
        <end position="1013"/>
    </location>
</feature>
<feature type="binding site" evidence="2">
    <location>
        <position position="400"/>
    </location>
    <ligand>
        <name>Zn(2+)</name>
        <dbReference type="ChEBI" id="CHEBI:29105"/>
        <note>catalytic</note>
    </ligand>
</feature>
<protein>
    <submittedName>
        <fullName evidence="5">M1 family metallopeptidase</fullName>
    </submittedName>
</protein>
<feature type="active site" description="Proton acceptor" evidence="1">
    <location>
        <position position="378"/>
    </location>
</feature>
<dbReference type="EMBL" id="VWSH01000001">
    <property type="protein sequence ID" value="KAA5536486.1"/>
    <property type="molecule type" value="Genomic_DNA"/>
</dbReference>
<comment type="caution">
    <text evidence="5">The sequence shown here is derived from an EMBL/GenBank/DDBJ whole genome shotgun (WGS) entry which is preliminary data.</text>
</comment>
<feature type="binding site" evidence="2">
    <location>
        <position position="377"/>
    </location>
    <ligand>
        <name>Zn(2+)</name>
        <dbReference type="ChEBI" id="CHEBI:29105"/>
        <note>catalytic</note>
    </ligand>
</feature>
<organism evidence="5 6">
    <name type="scientific">Taibaiella lutea</name>
    <dbReference type="NCBI Taxonomy" id="2608001"/>
    <lineage>
        <taxon>Bacteria</taxon>
        <taxon>Pseudomonadati</taxon>
        <taxon>Bacteroidota</taxon>
        <taxon>Chitinophagia</taxon>
        <taxon>Chitinophagales</taxon>
        <taxon>Chitinophagaceae</taxon>
        <taxon>Taibaiella</taxon>
    </lineage>
</organism>
<reference evidence="5 6" key="1">
    <citation type="submission" date="2019-09" db="EMBL/GenBank/DDBJ databases">
        <title>Genome sequence and assembly of Taibaiella sp.</title>
        <authorList>
            <person name="Chhetri G."/>
        </authorList>
    </citation>
    <scope>NUCLEOTIDE SEQUENCE [LARGE SCALE GENOMIC DNA]</scope>
    <source>
        <strain evidence="5 6">KVB11</strain>
    </source>
</reference>
<evidence type="ECO:0000256" key="3">
    <source>
        <dbReference type="SAM" id="SignalP"/>
    </source>
</evidence>
<dbReference type="InterPro" id="IPR027268">
    <property type="entry name" value="Peptidase_M4/M1_CTD_sf"/>
</dbReference>
<accession>A0A5M6CNA0</accession>
<evidence type="ECO:0000259" key="4">
    <source>
        <dbReference type="Pfam" id="PF01433"/>
    </source>
</evidence>
<feature type="binding site" evidence="2">
    <location>
        <position position="381"/>
    </location>
    <ligand>
        <name>Zn(2+)</name>
        <dbReference type="ChEBI" id="CHEBI:29105"/>
        <note>catalytic</note>
    </ligand>
</feature>
<keyword evidence="2" id="KW-0862">Zinc</keyword>
<dbReference type="SUPFAM" id="SSF55486">
    <property type="entry name" value="Metalloproteases ('zincins'), catalytic domain"/>
    <property type="match status" value="1"/>
</dbReference>
<dbReference type="InterPro" id="IPR014782">
    <property type="entry name" value="Peptidase_M1_dom"/>
</dbReference>
<keyword evidence="2" id="KW-0479">Metal-binding</keyword>
<keyword evidence="3" id="KW-0732">Signal</keyword>
<evidence type="ECO:0000256" key="1">
    <source>
        <dbReference type="PIRSR" id="PIRSR634015-1"/>
    </source>
</evidence>
<dbReference type="GO" id="GO:0008270">
    <property type="term" value="F:zinc ion binding"/>
    <property type="evidence" value="ECO:0007669"/>
    <property type="project" value="InterPro"/>
</dbReference>
<dbReference type="GO" id="GO:0008237">
    <property type="term" value="F:metallopeptidase activity"/>
    <property type="evidence" value="ECO:0007669"/>
    <property type="project" value="InterPro"/>
</dbReference>
<dbReference type="RefSeq" id="WP_150031063.1">
    <property type="nucleotide sequence ID" value="NZ_VWSH01000001.1"/>
</dbReference>
<dbReference type="Gene3D" id="1.10.390.10">
    <property type="entry name" value="Neutral Protease Domain 2"/>
    <property type="match status" value="1"/>
</dbReference>
<sequence length="1013" mass="116085">MKYTLTGLLLSISLCLQAQNNYWQQKVDNDISVTLDDKQHLLRGHISVDYYNHSPDTLKFIYFHLFPNAYKTDRTAFEKQAVEDGNTLHYFSDEKDRGYIDSLHFSVTQDAGDMQQAGVVATKDDDIVRLILPAPLAPGAHIKIETPFKVKIPLTFSRMGHAKQSYQISQWFPKPAVYDKKGWHPIPYLDQGEFYSEFGDYHVEITLPENYIVMGTGNIMNDAENAWLDSLSRLPLPKVSYNLKGTERLTDTTLNKIPASSSNLKTIVFEEQNVHDFAWFADKHWIVRKDTVAVPGTDKTVTAYTCFFPNHQKAWTKSMGHVKTAISGYSTAVGPYPYKTVKAVEGALSAGGGMEYPTVTVIAASNNEDEVKVAIVHEVGHNWFYGMLGSNERDYPWMDEGINSFYEHKFATAPPSLKSLKKDDNYFIYAMLGATHDLIPADTSAAVMPVINYGADIYGKLSYLLAWLEGYMGKEKFKEAMTDYFNQWQYKHPQPEDFRKIMQQHSDKNLDWFFDEVMTTTKPVDFKIVSVNNNDNGKPSITIKNLTNVSGPVKYNVYFYDKKAPDDIITSTAWTEPFTGTKTFPVYKESPAYEFKQVQIDAVVPDANLPNNNLHTKFKLKLFAGLNLDTVRKVWLSPMVGFNYYDGFMAGTLIHNLTIPQNKFQFAVVPLYAFGSKTFAGTGFMSYTKYYDDGLFHDIQFQISAKTFSSDKTNVNIENYIYNRFIKVAPELIFNFRKPYWRSPVERNLSLKAYWIREDQFDFTQNPTDSLYYPSKGAAVDNFYGRVQYNYNNHRTFNPYSYKLEGQIGKQFAKLSVEANLRVDYFQKNKALYIRAYAGKFFNLADNDFDSYRYRIAGTYSGQNDYLYDETYFGRNQQSGFWSQQISMKEGGFKVATLQYASQLGLTDNWLLAVNLKSDIPYIKLPVRLFADFGTFADAKQQNPSGASVLFDAGLELYISDYLSVYFPLLLSTDFKDYTKSVYTDKKFLRTITFSLNIGNINWSKMPPKIFGM</sequence>
<evidence type="ECO:0000256" key="2">
    <source>
        <dbReference type="PIRSR" id="PIRSR634015-3"/>
    </source>
</evidence>
<name>A0A5M6CNA0_9BACT</name>